<dbReference type="Gene3D" id="3.90.1200.10">
    <property type="match status" value="1"/>
</dbReference>
<gene>
    <name evidence="1" type="ORF">AK812_SmicGene38549</name>
</gene>
<sequence length="173" mass="18434">MGWSVSEGDGSRDEEVPPEACAALIKAVVHTGPGDDVPAGFSALTTGFANYVWCTAWQSRDLVCKTDIVEEAGYSSNVSAVGSKLYVRVGSVDVLAGQCGVGPKVHSCGPAGMVMDYLPGRTLEEADVHSGNQRLLEAIAERLCELHRQPVPKSTKGEPMLWRTMDKMLPATV</sequence>
<name>A0A1Q9CDI1_SYMMI</name>
<comment type="caution">
    <text evidence="1">The sequence shown here is derived from an EMBL/GenBank/DDBJ whole genome shotgun (WGS) entry which is preliminary data.</text>
</comment>
<accession>A0A1Q9CDI1</accession>
<protein>
    <recommendedName>
        <fullName evidence="3">Aminoglycoside phosphotransferase domain-containing protein</fullName>
    </recommendedName>
</protein>
<proteinExistence type="predicted"/>
<dbReference type="OrthoDB" id="409219at2759"/>
<dbReference type="InterPro" id="IPR011009">
    <property type="entry name" value="Kinase-like_dom_sf"/>
</dbReference>
<dbReference type="EMBL" id="LSRX01001326">
    <property type="protein sequence ID" value="OLP80978.1"/>
    <property type="molecule type" value="Genomic_DNA"/>
</dbReference>
<organism evidence="1 2">
    <name type="scientific">Symbiodinium microadriaticum</name>
    <name type="common">Dinoflagellate</name>
    <name type="synonym">Zooxanthella microadriatica</name>
    <dbReference type="NCBI Taxonomy" id="2951"/>
    <lineage>
        <taxon>Eukaryota</taxon>
        <taxon>Sar</taxon>
        <taxon>Alveolata</taxon>
        <taxon>Dinophyceae</taxon>
        <taxon>Suessiales</taxon>
        <taxon>Symbiodiniaceae</taxon>
        <taxon>Symbiodinium</taxon>
    </lineage>
</organism>
<keyword evidence="2" id="KW-1185">Reference proteome</keyword>
<evidence type="ECO:0000313" key="2">
    <source>
        <dbReference type="Proteomes" id="UP000186817"/>
    </source>
</evidence>
<dbReference type="SUPFAM" id="SSF56112">
    <property type="entry name" value="Protein kinase-like (PK-like)"/>
    <property type="match status" value="1"/>
</dbReference>
<dbReference type="AlphaFoldDB" id="A0A1Q9CDI1"/>
<evidence type="ECO:0008006" key="3">
    <source>
        <dbReference type="Google" id="ProtNLM"/>
    </source>
</evidence>
<evidence type="ECO:0000313" key="1">
    <source>
        <dbReference type="EMBL" id="OLP80978.1"/>
    </source>
</evidence>
<dbReference type="Proteomes" id="UP000186817">
    <property type="component" value="Unassembled WGS sequence"/>
</dbReference>
<reference evidence="1 2" key="1">
    <citation type="submission" date="2016-02" db="EMBL/GenBank/DDBJ databases">
        <title>Genome analysis of coral dinoflagellate symbionts highlights evolutionary adaptations to a symbiotic lifestyle.</title>
        <authorList>
            <person name="Aranda M."/>
            <person name="Li Y."/>
            <person name="Liew Y.J."/>
            <person name="Baumgarten S."/>
            <person name="Simakov O."/>
            <person name="Wilson M."/>
            <person name="Piel J."/>
            <person name="Ashoor H."/>
            <person name="Bougouffa S."/>
            <person name="Bajic V.B."/>
            <person name="Ryu T."/>
            <person name="Ravasi T."/>
            <person name="Bayer T."/>
            <person name="Micklem G."/>
            <person name="Kim H."/>
            <person name="Bhak J."/>
            <person name="Lajeunesse T.C."/>
            <person name="Voolstra C.R."/>
        </authorList>
    </citation>
    <scope>NUCLEOTIDE SEQUENCE [LARGE SCALE GENOMIC DNA]</scope>
    <source>
        <strain evidence="1 2">CCMP2467</strain>
    </source>
</reference>